<accession>A0A948S1Q3</accession>
<keyword evidence="6 11" id="KW-1133">Transmembrane helix</keyword>
<organism evidence="12 13">
    <name type="scientific">Eiseniibacteriota bacterium</name>
    <dbReference type="NCBI Taxonomy" id="2212470"/>
    <lineage>
        <taxon>Bacteria</taxon>
        <taxon>Candidatus Eiseniibacteriota</taxon>
    </lineage>
</organism>
<feature type="transmembrane region" description="Helical" evidence="11">
    <location>
        <begin position="176"/>
        <end position="193"/>
    </location>
</feature>
<dbReference type="CDD" id="cd13142">
    <property type="entry name" value="MATE_like_12"/>
    <property type="match status" value="1"/>
</dbReference>
<feature type="transmembrane region" description="Helical" evidence="11">
    <location>
        <begin position="20"/>
        <end position="39"/>
    </location>
</feature>
<evidence type="ECO:0000313" key="13">
    <source>
        <dbReference type="Proteomes" id="UP000777784"/>
    </source>
</evidence>
<feature type="compositionally biased region" description="Basic and acidic residues" evidence="10">
    <location>
        <begin position="467"/>
        <end position="477"/>
    </location>
</feature>
<dbReference type="InterPro" id="IPR050222">
    <property type="entry name" value="MATE_MdtK"/>
</dbReference>
<dbReference type="InterPro" id="IPR048279">
    <property type="entry name" value="MdtK-like"/>
</dbReference>
<dbReference type="AlphaFoldDB" id="A0A948S1Q3"/>
<dbReference type="Pfam" id="PF01554">
    <property type="entry name" value="MatE"/>
    <property type="match status" value="2"/>
</dbReference>
<evidence type="ECO:0000256" key="9">
    <source>
        <dbReference type="ARBA" id="ARBA00031636"/>
    </source>
</evidence>
<comment type="subcellular location">
    <subcellularLocation>
        <location evidence="1">Cell membrane</location>
        <topology evidence="1">Multi-pass membrane protein</topology>
    </subcellularLocation>
</comment>
<dbReference type="NCBIfam" id="TIGR00797">
    <property type="entry name" value="matE"/>
    <property type="match status" value="1"/>
</dbReference>
<feature type="transmembrane region" description="Helical" evidence="11">
    <location>
        <begin position="199"/>
        <end position="221"/>
    </location>
</feature>
<reference evidence="12" key="1">
    <citation type="submission" date="2021-05" db="EMBL/GenBank/DDBJ databases">
        <title>Energy efficiency and biological interactions define the core microbiome of deep oligotrophic groundwater.</title>
        <authorList>
            <person name="Mehrshad M."/>
            <person name="Lopez-Fernandez M."/>
            <person name="Bell E."/>
            <person name="Bernier-Latmani R."/>
            <person name="Bertilsson S."/>
            <person name="Dopson M."/>
        </authorList>
    </citation>
    <scope>NUCLEOTIDE SEQUENCE</scope>
    <source>
        <strain evidence="12">Modern_marine.mb.64</strain>
    </source>
</reference>
<feature type="transmembrane region" description="Helical" evidence="11">
    <location>
        <begin position="321"/>
        <end position="343"/>
    </location>
</feature>
<evidence type="ECO:0000256" key="3">
    <source>
        <dbReference type="ARBA" id="ARBA00022449"/>
    </source>
</evidence>
<keyword evidence="8 11" id="KW-0472">Membrane</keyword>
<dbReference type="PANTHER" id="PTHR43298:SF2">
    <property type="entry name" value="FMN_FAD EXPORTER YEEO-RELATED"/>
    <property type="match status" value="1"/>
</dbReference>
<dbReference type="Proteomes" id="UP000777784">
    <property type="component" value="Unassembled WGS sequence"/>
</dbReference>
<name>A0A948S1Q3_UNCEI</name>
<dbReference type="PIRSF" id="PIRSF006603">
    <property type="entry name" value="DinF"/>
    <property type="match status" value="1"/>
</dbReference>
<evidence type="ECO:0000256" key="11">
    <source>
        <dbReference type="SAM" id="Phobius"/>
    </source>
</evidence>
<keyword evidence="4" id="KW-1003">Cell membrane</keyword>
<evidence type="ECO:0000256" key="10">
    <source>
        <dbReference type="SAM" id="MobiDB-lite"/>
    </source>
</evidence>
<feature type="transmembrane region" description="Helical" evidence="11">
    <location>
        <begin position="363"/>
        <end position="384"/>
    </location>
</feature>
<comment type="caution">
    <text evidence="12">The sequence shown here is derived from an EMBL/GenBank/DDBJ whole genome shotgun (WGS) entry which is preliminary data.</text>
</comment>
<keyword evidence="3" id="KW-0050">Antiport</keyword>
<evidence type="ECO:0000256" key="7">
    <source>
        <dbReference type="ARBA" id="ARBA00023065"/>
    </source>
</evidence>
<evidence type="ECO:0000256" key="1">
    <source>
        <dbReference type="ARBA" id="ARBA00004651"/>
    </source>
</evidence>
<dbReference type="EMBL" id="JAHJDP010000118">
    <property type="protein sequence ID" value="MBU2693297.1"/>
    <property type="molecule type" value="Genomic_DNA"/>
</dbReference>
<keyword evidence="5 11" id="KW-0812">Transmembrane</keyword>
<sequence>MQPIIGGLDFTQGSLTKKLLMMGWPVTLSFLLQTMHNLADAFWLGKLGKTALVAPTITMNIFFIALSLAMGLGMGGSTLVAQYKGAGRLAEMRRAGGQSLVLLVIAGILLSVLIFSIAAPILRLLQTPSDAFQQTLDYMRLILVGIPFMFIYFVYQGISAGIGDTISPLRVNATTVLLNVVLDPFLIFGIGPFPQMGVVGAALATCLAQAVAAGLCLHRLFRGRQGFHLRRSDLRWNRTMTGRILKIGVPVSLGQVGSALGFTLLLGIVNTFGSAVTAAFGIGHRIIHVALAPAIGLSQSCATSVGQNLGANQVRRATRSVYTSALMLGVVLLPATSLTFFFGDFISRLFVSDPEVVQYGRDLFRITSFSVFVFGFITILMGAFRGAGHTVPFMILNMGRLWLVRVPGAYLLAKVLQLGPLGLWWAMFLSNMLTAIAGTIWFSLGTWKKAVIDSRPADDLSENPLDDDTKSEVDARG</sequence>
<dbReference type="GO" id="GO:0005886">
    <property type="term" value="C:plasma membrane"/>
    <property type="evidence" value="ECO:0007669"/>
    <property type="project" value="UniProtKB-SubCell"/>
</dbReference>
<feature type="transmembrane region" description="Helical" evidence="11">
    <location>
        <begin position="59"/>
        <end position="80"/>
    </location>
</feature>
<feature type="transmembrane region" description="Helical" evidence="11">
    <location>
        <begin position="391"/>
        <end position="412"/>
    </location>
</feature>
<feature type="region of interest" description="Disordered" evidence="10">
    <location>
        <begin position="458"/>
        <end position="477"/>
    </location>
</feature>
<proteinExistence type="predicted"/>
<gene>
    <name evidence="12" type="ORF">KJ970_20455</name>
</gene>
<keyword evidence="7" id="KW-0406">Ion transport</keyword>
<dbReference type="PANTHER" id="PTHR43298">
    <property type="entry name" value="MULTIDRUG RESISTANCE PROTEIN NORM-RELATED"/>
    <property type="match status" value="1"/>
</dbReference>
<dbReference type="InterPro" id="IPR002528">
    <property type="entry name" value="MATE_fam"/>
</dbReference>
<feature type="transmembrane region" description="Helical" evidence="11">
    <location>
        <begin position="424"/>
        <end position="444"/>
    </location>
</feature>
<dbReference type="GO" id="GO:0015297">
    <property type="term" value="F:antiporter activity"/>
    <property type="evidence" value="ECO:0007669"/>
    <property type="project" value="UniProtKB-KW"/>
</dbReference>
<protein>
    <recommendedName>
        <fullName evidence="9">Multidrug-efflux transporter</fullName>
    </recommendedName>
</protein>
<evidence type="ECO:0000256" key="6">
    <source>
        <dbReference type="ARBA" id="ARBA00022989"/>
    </source>
</evidence>
<keyword evidence="2" id="KW-0813">Transport</keyword>
<dbReference type="GO" id="GO:0006811">
    <property type="term" value="P:monoatomic ion transport"/>
    <property type="evidence" value="ECO:0007669"/>
    <property type="project" value="UniProtKB-KW"/>
</dbReference>
<dbReference type="GO" id="GO:0042910">
    <property type="term" value="F:xenobiotic transmembrane transporter activity"/>
    <property type="evidence" value="ECO:0007669"/>
    <property type="project" value="InterPro"/>
</dbReference>
<feature type="transmembrane region" description="Helical" evidence="11">
    <location>
        <begin position="138"/>
        <end position="155"/>
    </location>
</feature>
<feature type="transmembrane region" description="Helical" evidence="11">
    <location>
        <begin position="100"/>
        <end position="118"/>
    </location>
</feature>
<evidence type="ECO:0000256" key="8">
    <source>
        <dbReference type="ARBA" id="ARBA00023136"/>
    </source>
</evidence>
<evidence type="ECO:0000256" key="2">
    <source>
        <dbReference type="ARBA" id="ARBA00022448"/>
    </source>
</evidence>
<evidence type="ECO:0000313" key="12">
    <source>
        <dbReference type="EMBL" id="MBU2693297.1"/>
    </source>
</evidence>
<evidence type="ECO:0000256" key="4">
    <source>
        <dbReference type="ARBA" id="ARBA00022475"/>
    </source>
</evidence>
<evidence type="ECO:0000256" key="5">
    <source>
        <dbReference type="ARBA" id="ARBA00022692"/>
    </source>
</evidence>